<comment type="caution">
    <text evidence="4">The sequence shown here is derived from an EMBL/GenBank/DDBJ whole genome shotgun (WGS) entry which is preliminary data.</text>
</comment>
<evidence type="ECO:0000313" key="5">
    <source>
        <dbReference type="Proteomes" id="UP001430804"/>
    </source>
</evidence>
<dbReference type="Pfam" id="PF00583">
    <property type="entry name" value="Acetyltransf_1"/>
    <property type="match status" value="1"/>
</dbReference>
<evidence type="ECO:0000313" key="4">
    <source>
        <dbReference type="EMBL" id="MBW3098928.1"/>
    </source>
</evidence>
<keyword evidence="1" id="KW-0808">Transferase</keyword>
<dbReference type="PANTHER" id="PTHR43420">
    <property type="entry name" value="ACETYLTRANSFERASE"/>
    <property type="match status" value="1"/>
</dbReference>
<dbReference type="EMBL" id="JAHWQX010000004">
    <property type="protein sequence ID" value="MBW3098928.1"/>
    <property type="molecule type" value="Genomic_DNA"/>
</dbReference>
<dbReference type="InterPro" id="IPR000182">
    <property type="entry name" value="GNAT_dom"/>
</dbReference>
<proteinExistence type="predicted"/>
<reference evidence="4" key="1">
    <citation type="submission" date="2021-07" db="EMBL/GenBank/DDBJ databases">
        <title>Pseudohoeflea marina sp. nov. a polyhydroxyalcanoate-producing bacterium.</title>
        <authorList>
            <person name="Zheng W."/>
            <person name="Yu S."/>
            <person name="Huang Y."/>
        </authorList>
    </citation>
    <scope>NUCLEOTIDE SEQUENCE</scope>
    <source>
        <strain evidence="4">DP4N28-3</strain>
    </source>
</reference>
<dbReference type="PROSITE" id="PS51186">
    <property type="entry name" value="GNAT"/>
    <property type="match status" value="1"/>
</dbReference>
<dbReference type="RefSeq" id="WP_219203224.1">
    <property type="nucleotide sequence ID" value="NZ_JAHWQX010000004.1"/>
</dbReference>
<gene>
    <name evidence="4" type="ORF">KY465_16735</name>
</gene>
<keyword evidence="5" id="KW-1185">Reference proteome</keyword>
<evidence type="ECO:0000256" key="1">
    <source>
        <dbReference type="ARBA" id="ARBA00022679"/>
    </source>
</evidence>
<dbReference type="CDD" id="cd04301">
    <property type="entry name" value="NAT_SF"/>
    <property type="match status" value="1"/>
</dbReference>
<name>A0ABS6WTJ3_9HYPH</name>
<accession>A0ABS6WTJ3</accession>
<keyword evidence="2" id="KW-0012">Acyltransferase</keyword>
<dbReference type="Proteomes" id="UP001430804">
    <property type="component" value="Unassembled WGS sequence"/>
</dbReference>
<protein>
    <submittedName>
        <fullName evidence="4">GNAT family N-acetyltransferase</fullName>
    </submittedName>
</protein>
<evidence type="ECO:0000256" key="2">
    <source>
        <dbReference type="ARBA" id="ARBA00023315"/>
    </source>
</evidence>
<organism evidence="4 5">
    <name type="scientific">Pseudohoeflea coraliihabitans</name>
    <dbReference type="NCBI Taxonomy" id="2860393"/>
    <lineage>
        <taxon>Bacteria</taxon>
        <taxon>Pseudomonadati</taxon>
        <taxon>Pseudomonadota</taxon>
        <taxon>Alphaproteobacteria</taxon>
        <taxon>Hyphomicrobiales</taxon>
        <taxon>Rhizobiaceae</taxon>
        <taxon>Pseudohoeflea</taxon>
    </lineage>
</organism>
<sequence>MMLSLRPARSADIARLSDIGLRAWEMAIAGWGEDGESMRDNASKAYADFCGRQWPDILVAEWEGEAVGWGACEKADDVITDLWVLPPYQGRGIGTRLLGRLEQQVAGRNYHHARLETHARNAGAIKLYKQLGYQVRAYVVAYSPPLDRDIDKVEMIKHFDGYDAARIEAPDDGLYGLGGD</sequence>
<dbReference type="InterPro" id="IPR050680">
    <property type="entry name" value="YpeA/RimI_acetyltransf"/>
</dbReference>
<evidence type="ECO:0000259" key="3">
    <source>
        <dbReference type="PROSITE" id="PS51186"/>
    </source>
</evidence>
<feature type="domain" description="N-acetyltransferase" evidence="3">
    <location>
        <begin position="3"/>
        <end position="160"/>
    </location>
</feature>